<dbReference type="PANTHER" id="PTHR38459:SF1">
    <property type="entry name" value="PROPHAGE BACTOPRENOL-LINKED GLUCOSE TRANSLOCASE HOMOLOG"/>
    <property type="match status" value="1"/>
</dbReference>
<feature type="domain" description="GtrA/DPMS transmembrane" evidence="7">
    <location>
        <begin position="9"/>
        <end position="121"/>
    </location>
</feature>
<dbReference type="GO" id="GO:0000271">
    <property type="term" value="P:polysaccharide biosynthetic process"/>
    <property type="evidence" value="ECO:0007669"/>
    <property type="project" value="InterPro"/>
</dbReference>
<comment type="similarity">
    <text evidence="2">Belongs to the GtrA family.</text>
</comment>
<reference evidence="8 9" key="1">
    <citation type="submission" date="2017-09" db="EMBL/GenBank/DDBJ databases">
        <title>Depth-based differentiation of microbial function through sediment-hosted aquifers and enrichment of novel symbionts in the deep terrestrial subsurface.</title>
        <authorList>
            <person name="Probst A.J."/>
            <person name="Ladd B."/>
            <person name="Jarett J.K."/>
            <person name="Geller-Mcgrath D.E."/>
            <person name="Sieber C.M."/>
            <person name="Emerson J.B."/>
            <person name="Anantharaman K."/>
            <person name="Thomas B.C."/>
            <person name="Malmstrom R."/>
            <person name="Stieglmeier M."/>
            <person name="Klingl A."/>
            <person name="Woyke T."/>
            <person name="Ryan C.M."/>
            <person name="Banfield J.F."/>
        </authorList>
    </citation>
    <scope>NUCLEOTIDE SEQUENCE [LARGE SCALE GENOMIC DNA]</scope>
    <source>
        <strain evidence="8">CG11_big_fil_rev_8_21_14_0_20_45_26</strain>
    </source>
</reference>
<protein>
    <recommendedName>
        <fullName evidence="7">GtrA/DPMS transmembrane domain-containing protein</fullName>
    </recommendedName>
</protein>
<evidence type="ECO:0000256" key="6">
    <source>
        <dbReference type="SAM" id="Phobius"/>
    </source>
</evidence>
<evidence type="ECO:0000313" key="8">
    <source>
        <dbReference type="EMBL" id="PIQ87118.1"/>
    </source>
</evidence>
<evidence type="ECO:0000256" key="1">
    <source>
        <dbReference type="ARBA" id="ARBA00004141"/>
    </source>
</evidence>
<gene>
    <name evidence="8" type="ORF">COV74_02205</name>
</gene>
<dbReference type="EMBL" id="PCVY01000020">
    <property type="protein sequence ID" value="PIQ87118.1"/>
    <property type="molecule type" value="Genomic_DNA"/>
</dbReference>
<feature type="transmembrane region" description="Helical" evidence="6">
    <location>
        <begin position="12"/>
        <end position="33"/>
    </location>
</feature>
<comment type="subcellular location">
    <subcellularLocation>
        <location evidence="1">Membrane</location>
        <topology evidence="1">Multi-pass membrane protein</topology>
    </subcellularLocation>
</comment>
<sequence>MTKRKEMTRFLIGGAIVNGTDFSIYYILFHFLPFSVSKAISFTCAGIAGFLLMKYWIFKHNEKSYAEIGRYVFINFLALGINVLTNQGTLALWPGAIFPALINATVLTGIFTYICFKWWVFRAPLKDGVYFMWWKWLPWGFLVRAVARKKGFLGPVNIVSQLKNFAQPSEVAFPMELLRLGANLHARGLINSLAIQHNLDWIWPYWVECQYNPHSESFIPRSFSLTQINLTHRNWTALGVPGGTEFSLVDPRGLLTPHYDSWSIDVWVVPEEGEPLILSRRPSVSQTLELDHNLCVVTKSRLGQMELQLKAQVIGPAQASICRIKVSVAAGIKAQLVISLRPFNPEGVSFINHVTLLEDSPGCRVNKKIFVYFDKPPAQWVFSNYHQGDVYNRLSMKEKEKEVSCQAGMASAAALYGLEAGELKEVTVSVPLTENKIKRAADAEYQETAQQAWQKSLQGVCELQIPDESFKRLYETAIYTLILHSPKEVYPGPYIYKRFWFRDAAFILYAMLSVGLKDRARRALDCFRLRQTAQGYFFSQEGEWDSNGQALWIMRQYCEMTGNLPPKEWEESIRQGGQWICEKRLPNDLPSPHAGLLPSGFSAEHLGPNDFYYWDDFWSVAGLKATAFLSTAYQDNDRAHLFESESNALLASIHQSLKQAEERLKKMVIPASPYRRLDSGAIGSLVAGYPLRIFEPKNPRILGTANFLMGNCLVHGGFFHDMTHSGINSYLTLHLAQVFLRAGDPRYFGLMQVVAKLASPTGQWPESIHPRTGGGCMGDGQHVWAAAEWIMIVRNCFVREEGNGLILCSGIPCLWLEKKQTMTFGPAPTSFGDIQISVKPQKQGVVVEWQGRWFAAEPPIDIQFPGSPNIRVTPGTHSVTCQMEMSQ</sequence>
<accession>A0A2H0LRV5</accession>
<evidence type="ECO:0000256" key="5">
    <source>
        <dbReference type="ARBA" id="ARBA00023136"/>
    </source>
</evidence>
<keyword evidence="4 6" id="KW-1133">Transmembrane helix</keyword>
<dbReference type="InterPro" id="IPR008928">
    <property type="entry name" value="6-hairpin_glycosidase_sf"/>
</dbReference>
<dbReference type="Gene3D" id="1.50.10.10">
    <property type="match status" value="1"/>
</dbReference>
<keyword evidence="5 6" id="KW-0472">Membrane</keyword>
<organism evidence="8 9">
    <name type="scientific">Candidatus Abzuiibacterium crystallinum</name>
    <dbReference type="NCBI Taxonomy" id="1974748"/>
    <lineage>
        <taxon>Bacteria</taxon>
        <taxon>Pseudomonadati</taxon>
        <taxon>Candidatus Omnitrophota</taxon>
        <taxon>Candidatus Abzuiibacterium</taxon>
    </lineage>
</organism>
<evidence type="ECO:0000259" key="7">
    <source>
        <dbReference type="Pfam" id="PF04138"/>
    </source>
</evidence>
<comment type="caution">
    <text evidence="8">The sequence shown here is derived from an EMBL/GenBank/DDBJ whole genome shotgun (WGS) entry which is preliminary data.</text>
</comment>
<feature type="transmembrane region" description="Helical" evidence="6">
    <location>
        <begin position="91"/>
        <end position="116"/>
    </location>
</feature>
<evidence type="ECO:0000313" key="9">
    <source>
        <dbReference type="Proteomes" id="UP000230859"/>
    </source>
</evidence>
<dbReference type="Proteomes" id="UP000230859">
    <property type="component" value="Unassembled WGS sequence"/>
</dbReference>
<dbReference type="InterPro" id="IPR051401">
    <property type="entry name" value="GtrA_CellWall_Glycosyl"/>
</dbReference>
<dbReference type="SUPFAM" id="SSF48208">
    <property type="entry name" value="Six-hairpin glycosidases"/>
    <property type="match status" value="1"/>
</dbReference>
<keyword evidence="3 6" id="KW-0812">Transmembrane</keyword>
<dbReference type="PANTHER" id="PTHR38459">
    <property type="entry name" value="PROPHAGE BACTOPRENOL-LINKED GLUCOSE TRANSLOCASE HOMOLOG"/>
    <property type="match status" value="1"/>
</dbReference>
<dbReference type="AlphaFoldDB" id="A0A2H0LRV5"/>
<name>A0A2H0LRV5_9BACT</name>
<dbReference type="GO" id="GO:0005886">
    <property type="term" value="C:plasma membrane"/>
    <property type="evidence" value="ECO:0007669"/>
    <property type="project" value="TreeGrafter"/>
</dbReference>
<feature type="transmembrane region" description="Helical" evidence="6">
    <location>
        <begin position="39"/>
        <end position="56"/>
    </location>
</feature>
<proteinExistence type="inferred from homology"/>
<evidence type="ECO:0000256" key="2">
    <source>
        <dbReference type="ARBA" id="ARBA00009399"/>
    </source>
</evidence>
<feature type="transmembrane region" description="Helical" evidence="6">
    <location>
        <begin position="128"/>
        <end position="147"/>
    </location>
</feature>
<evidence type="ECO:0000256" key="4">
    <source>
        <dbReference type="ARBA" id="ARBA00022989"/>
    </source>
</evidence>
<dbReference type="InterPro" id="IPR012341">
    <property type="entry name" value="6hp_glycosidase-like_sf"/>
</dbReference>
<feature type="transmembrane region" description="Helical" evidence="6">
    <location>
        <begin position="68"/>
        <end position="85"/>
    </location>
</feature>
<dbReference type="Pfam" id="PF04138">
    <property type="entry name" value="GtrA_DPMS_TM"/>
    <property type="match status" value="1"/>
</dbReference>
<evidence type="ECO:0000256" key="3">
    <source>
        <dbReference type="ARBA" id="ARBA00022692"/>
    </source>
</evidence>
<dbReference type="InterPro" id="IPR007267">
    <property type="entry name" value="GtrA_DPMS_TM"/>
</dbReference>